<feature type="transmembrane region" description="Helical" evidence="8">
    <location>
        <begin position="76"/>
        <end position="95"/>
    </location>
</feature>
<dbReference type="Proteomes" id="UP000515960">
    <property type="component" value="Chromosome"/>
</dbReference>
<evidence type="ECO:0000256" key="1">
    <source>
        <dbReference type="ARBA" id="ARBA00004651"/>
    </source>
</evidence>
<gene>
    <name evidence="10" type="ORF">H8790_09650</name>
</gene>
<evidence type="ECO:0000256" key="3">
    <source>
        <dbReference type="ARBA" id="ARBA00022475"/>
    </source>
</evidence>
<keyword evidence="3" id="KW-1003">Cell membrane</keyword>
<sequence>MRPLIENFPFFCIFLCMGTGILLSIVRSGRIAYRISLFVIGAVAVMSAALTAYLTIHDYSFLFRMGKFAAPYGNALKAGPLQALLCLAFSVVMGLSLMGGKTDLFQDVSLKRQPFYFIMTNLTLASLLTLTYTTDIFTGYVFIEISTIAACAMVMAKDTGRNLIATIRYLFMSLVGSGLFLLGVTFLNSITGYLLMQALRGSVEALVESGRYQVPLTVVTGLVTVGLGIKSAMFPFHLWLPDAHGSATTASSAILSGLVLKGYIVLLMTLFVRVFTLETAARFHITDVVLAFGLLGMLFGSLGAMREHHIKRMLAFSSVAQVGYIFMGIGLGTEAGLAASCLHILVHACSKPLLFCCAGRLSAVSDHHKSLAMLRGSAYRDLLAGVGFTVGALSMIGIPLFGGFVSKLYFANASLLSSGRTALILLVIAASTVLNALYYVPALISIWSRTSQEEGCSAPSAAKDPSFSTAAVCLILAVLALGIFYEPVVSIIESGIRLM</sequence>
<evidence type="ECO:0000256" key="8">
    <source>
        <dbReference type="SAM" id="Phobius"/>
    </source>
</evidence>
<dbReference type="EMBL" id="CP060490">
    <property type="protein sequence ID" value="QNL43729.1"/>
    <property type="molecule type" value="Genomic_DNA"/>
</dbReference>
<feature type="transmembrane region" description="Helical" evidence="8">
    <location>
        <begin position="281"/>
        <end position="302"/>
    </location>
</feature>
<dbReference type="PANTHER" id="PTHR42703">
    <property type="entry name" value="NADH DEHYDROGENASE"/>
    <property type="match status" value="1"/>
</dbReference>
<reference evidence="10 11" key="1">
    <citation type="submission" date="2020-08" db="EMBL/GenBank/DDBJ databases">
        <authorList>
            <person name="Liu C."/>
            <person name="Sun Q."/>
        </authorList>
    </citation>
    <scope>NUCLEOTIDE SEQUENCE [LARGE SCALE GENOMIC DNA]</scope>
    <source>
        <strain evidence="10 11">NSJ-62</strain>
    </source>
</reference>
<feature type="transmembrane region" description="Helical" evidence="8">
    <location>
        <begin position="169"/>
        <end position="196"/>
    </location>
</feature>
<evidence type="ECO:0000256" key="2">
    <source>
        <dbReference type="ARBA" id="ARBA00005346"/>
    </source>
</evidence>
<organism evidence="10 11">
    <name type="scientific">Oscillibacter hominis</name>
    <dbReference type="NCBI Taxonomy" id="2763056"/>
    <lineage>
        <taxon>Bacteria</taxon>
        <taxon>Bacillati</taxon>
        <taxon>Bacillota</taxon>
        <taxon>Clostridia</taxon>
        <taxon>Eubacteriales</taxon>
        <taxon>Oscillospiraceae</taxon>
        <taxon>Oscillibacter</taxon>
    </lineage>
</organism>
<dbReference type="Pfam" id="PF00361">
    <property type="entry name" value="Proton_antipo_M"/>
    <property type="match status" value="1"/>
</dbReference>
<evidence type="ECO:0000256" key="5">
    <source>
        <dbReference type="ARBA" id="ARBA00022989"/>
    </source>
</evidence>
<evidence type="ECO:0000259" key="9">
    <source>
        <dbReference type="Pfam" id="PF00361"/>
    </source>
</evidence>
<feature type="transmembrane region" description="Helical" evidence="8">
    <location>
        <begin position="216"/>
        <end position="240"/>
    </location>
</feature>
<feature type="transmembrane region" description="Helical" evidence="8">
    <location>
        <begin position="382"/>
        <end position="402"/>
    </location>
</feature>
<feature type="transmembrane region" description="Helical" evidence="8">
    <location>
        <begin position="139"/>
        <end position="157"/>
    </location>
</feature>
<name>A0A7G9B2E8_9FIRM</name>
<keyword evidence="5 8" id="KW-1133">Transmembrane helix</keyword>
<protein>
    <submittedName>
        <fullName evidence="10">Sodium:proton antiporter</fullName>
    </submittedName>
</protein>
<keyword evidence="11" id="KW-1185">Reference proteome</keyword>
<feature type="transmembrane region" description="Helical" evidence="8">
    <location>
        <begin position="422"/>
        <end position="447"/>
    </location>
</feature>
<evidence type="ECO:0000256" key="6">
    <source>
        <dbReference type="ARBA" id="ARBA00023136"/>
    </source>
</evidence>
<feature type="transmembrane region" description="Helical" evidence="8">
    <location>
        <begin position="467"/>
        <end position="485"/>
    </location>
</feature>
<proteinExistence type="inferred from homology"/>
<dbReference type="KEGG" id="ohi:H8790_09650"/>
<dbReference type="RefSeq" id="WP_187332320.1">
    <property type="nucleotide sequence ID" value="NZ_CP060490.1"/>
</dbReference>
<keyword evidence="6 8" id="KW-0472">Membrane</keyword>
<dbReference type="PRINTS" id="PR01434">
    <property type="entry name" value="NADHDHGNASE5"/>
</dbReference>
<comment type="subcellular location">
    <subcellularLocation>
        <location evidence="1">Cell membrane</location>
        <topology evidence="1">Multi-pass membrane protein</topology>
    </subcellularLocation>
    <subcellularLocation>
        <location evidence="7">Membrane</location>
        <topology evidence="7">Multi-pass membrane protein</topology>
    </subcellularLocation>
</comment>
<comment type="similarity">
    <text evidence="2">Belongs to the CPA3 antiporters (TC 2.A.63) subunit D family.</text>
</comment>
<dbReference type="GO" id="GO:0005886">
    <property type="term" value="C:plasma membrane"/>
    <property type="evidence" value="ECO:0007669"/>
    <property type="project" value="UniProtKB-SubCell"/>
</dbReference>
<feature type="transmembrane region" description="Helical" evidence="8">
    <location>
        <begin position="252"/>
        <end position="275"/>
    </location>
</feature>
<dbReference type="InterPro" id="IPR050586">
    <property type="entry name" value="CPA3_Na-H_Antiporter_D"/>
</dbReference>
<evidence type="ECO:0000313" key="11">
    <source>
        <dbReference type="Proteomes" id="UP000515960"/>
    </source>
</evidence>
<feature type="transmembrane region" description="Helical" evidence="8">
    <location>
        <begin position="6"/>
        <end position="25"/>
    </location>
</feature>
<dbReference type="InterPro" id="IPR001750">
    <property type="entry name" value="ND/Mrp_TM"/>
</dbReference>
<dbReference type="AlphaFoldDB" id="A0A7G9B2E8"/>
<feature type="domain" description="NADH:quinone oxidoreductase/Mrp antiporter transmembrane" evidence="9">
    <location>
        <begin position="134"/>
        <end position="429"/>
    </location>
</feature>
<feature type="transmembrane region" description="Helical" evidence="8">
    <location>
        <begin position="37"/>
        <end position="56"/>
    </location>
</feature>
<dbReference type="PANTHER" id="PTHR42703:SF1">
    <property type="entry name" value="NA(+)_H(+) ANTIPORTER SUBUNIT D1"/>
    <property type="match status" value="1"/>
</dbReference>
<evidence type="ECO:0000256" key="7">
    <source>
        <dbReference type="RuleBase" id="RU000320"/>
    </source>
</evidence>
<evidence type="ECO:0000256" key="4">
    <source>
        <dbReference type="ARBA" id="ARBA00022692"/>
    </source>
</evidence>
<keyword evidence="4 7" id="KW-0812">Transmembrane</keyword>
<feature type="transmembrane region" description="Helical" evidence="8">
    <location>
        <begin position="115"/>
        <end position="133"/>
    </location>
</feature>
<accession>A0A7G9B2E8</accession>
<evidence type="ECO:0000313" key="10">
    <source>
        <dbReference type="EMBL" id="QNL43729.1"/>
    </source>
</evidence>